<evidence type="ECO:0000256" key="1">
    <source>
        <dbReference type="SAM" id="MobiDB-lite"/>
    </source>
</evidence>
<dbReference type="GO" id="GO:0048268">
    <property type="term" value="P:clathrin coat assembly"/>
    <property type="evidence" value="ECO:0007669"/>
    <property type="project" value="InterPro"/>
</dbReference>
<dbReference type="InterPro" id="IPR011417">
    <property type="entry name" value="ANTH_dom"/>
</dbReference>
<dbReference type="PANTHER" id="PTHR22951">
    <property type="entry name" value="CLATHRIN ASSEMBLY PROTEIN"/>
    <property type="match status" value="1"/>
</dbReference>
<dbReference type="InterPro" id="IPR013809">
    <property type="entry name" value="ENTH"/>
</dbReference>
<feature type="region of interest" description="Disordered" evidence="1">
    <location>
        <begin position="273"/>
        <end position="313"/>
    </location>
</feature>
<feature type="compositionally biased region" description="Polar residues" evidence="1">
    <location>
        <begin position="386"/>
        <end position="429"/>
    </location>
</feature>
<evidence type="ECO:0000313" key="3">
    <source>
        <dbReference type="EMBL" id="ORY39568.1"/>
    </source>
</evidence>
<dbReference type="SUPFAM" id="SSF48464">
    <property type="entry name" value="ENTH/VHS domain"/>
    <property type="match status" value="1"/>
</dbReference>
<evidence type="ECO:0000259" key="2">
    <source>
        <dbReference type="PROSITE" id="PS50942"/>
    </source>
</evidence>
<dbReference type="Gene3D" id="1.25.40.90">
    <property type="match status" value="1"/>
</dbReference>
<sequence>MDYAIKKSTTPLIKPLKQKHMNTLCEITYHREIHNLFRALGRSMREPNWIVVLKSLILMHILIREGNTEGVMRELIEYPDLIDAKDFRDKSMNALSVAQSKNIRHYSLYLKEKVEGFQRIKIDFVRSKAEVISKFRTAAVDNPFLDQLTYLQKQIQALLECSFYADEIDNVVTLQAFRLLVGDMMSLFHIMNEGVIRLLSGYFDLQKAEAKRGLAIYKTFATQTTKTVEFFEIARKLRDSLGVDVPKFKHAPLSLAGALEEYLNASDFDVQQQQFQAKKQGTQSEAPKKPFDSAKQPNIAAQPSTGTSNAPAKGPDLLVDFFASTDNNDAYSFNMPTVNTWAPSGMALSGSNQGYAFSSGGTSPTGNPFAQQGMSQPPGGFAGYNPGNSTAQFGQNGSSGFNSTPQYGQNGFNSNFGTPLQQSAGSAQFSQPITAAPVDPSFTVDNVFGSSGTGPLPTTGSANPFGSAPAAPTANPFGAAPPVPAIPNTASNNPFGSAPNPVASNNPFGSVPSVPSTSNNPFGAPPAQPPMPQPFNNNAGFRQSFNPPTQVPANGFGLPASNNIGFPQGSPMQQQQQLGMGQPQTQQFGSGFGANPMLAQQIPMGGSSSGSGFNSNPMVGQQGFGQPMNNAFNSNMSSGGMKPGSTGPAPQPAVPLAAMGSQSGQMGGNPMYGGNANMAFSSMNNGMAGMNLNGGSGVGNGMPSVQKNNSNNPFFK</sequence>
<dbReference type="GO" id="GO:0030136">
    <property type="term" value="C:clathrin-coated vesicle"/>
    <property type="evidence" value="ECO:0007669"/>
    <property type="project" value="InterPro"/>
</dbReference>
<dbReference type="GO" id="GO:0032050">
    <property type="term" value="F:clathrin heavy chain binding"/>
    <property type="evidence" value="ECO:0007669"/>
    <property type="project" value="TreeGrafter"/>
</dbReference>
<feature type="region of interest" description="Disordered" evidence="1">
    <location>
        <begin position="357"/>
        <end position="429"/>
    </location>
</feature>
<dbReference type="Proteomes" id="UP000193642">
    <property type="component" value="Unassembled WGS sequence"/>
</dbReference>
<proteinExistence type="predicted"/>
<dbReference type="GO" id="GO:0005546">
    <property type="term" value="F:phosphatidylinositol-4,5-bisphosphate binding"/>
    <property type="evidence" value="ECO:0007669"/>
    <property type="project" value="TreeGrafter"/>
</dbReference>
<feature type="compositionally biased region" description="Polar residues" evidence="1">
    <location>
        <begin position="357"/>
        <end position="375"/>
    </location>
</feature>
<protein>
    <submittedName>
        <fullName evidence="3">ANTH-domain-containing protein</fullName>
    </submittedName>
</protein>
<evidence type="ECO:0000313" key="4">
    <source>
        <dbReference type="Proteomes" id="UP000193642"/>
    </source>
</evidence>
<dbReference type="InterPro" id="IPR014712">
    <property type="entry name" value="ANTH_dom_sf"/>
</dbReference>
<reference evidence="3 4" key="1">
    <citation type="submission" date="2016-07" db="EMBL/GenBank/DDBJ databases">
        <title>Pervasive Adenine N6-methylation of Active Genes in Fungi.</title>
        <authorList>
            <consortium name="DOE Joint Genome Institute"/>
            <person name="Mondo S.J."/>
            <person name="Dannebaum R.O."/>
            <person name="Kuo R.C."/>
            <person name="Labutti K."/>
            <person name="Haridas S."/>
            <person name="Kuo A."/>
            <person name="Salamov A."/>
            <person name="Ahrendt S.R."/>
            <person name="Lipzen A."/>
            <person name="Sullivan W."/>
            <person name="Andreopoulos W.B."/>
            <person name="Clum A."/>
            <person name="Lindquist E."/>
            <person name="Daum C."/>
            <person name="Ramamoorthy G.K."/>
            <person name="Gryganskyi A."/>
            <person name="Culley D."/>
            <person name="Magnuson J.K."/>
            <person name="James T.Y."/>
            <person name="O'Malley M.A."/>
            <person name="Stajich J.E."/>
            <person name="Spatafora J.W."/>
            <person name="Visel A."/>
            <person name="Grigoriev I.V."/>
        </authorList>
    </citation>
    <scope>NUCLEOTIDE SEQUENCE [LARGE SCALE GENOMIC DNA]</scope>
    <source>
        <strain evidence="3 4">JEL800</strain>
    </source>
</reference>
<dbReference type="Pfam" id="PF07651">
    <property type="entry name" value="ANTH"/>
    <property type="match status" value="1"/>
</dbReference>
<dbReference type="GO" id="GO:0006900">
    <property type="term" value="P:vesicle budding from membrane"/>
    <property type="evidence" value="ECO:0007669"/>
    <property type="project" value="TreeGrafter"/>
</dbReference>
<organism evidence="3 4">
    <name type="scientific">Rhizoclosmatium globosum</name>
    <dbReference type="NCBI Taxonomy" id="329046"/>
    <lineage>
        <taxon>Eukaryota</taxon>
        <taxon>Fungi</taxon>
        <taxon>Fungi incertae sedis</taxon>
        <taxon>Chytridiomycota</taxon>
        <taxon>Chytridiomycota incertae sedis</taxon>
        <taxon>Chytridiomycetes</taxon>
        <taxon>Chytridiales</taxon>
        <taxon>Chytriomycetaceae</taxon>
        <taxon>Rhizoclosmatium</taxon>
    </lineage>
</organism>
<feature type="compositionally biased region" description="Polar residues" evidence="1">
    <location>
        <begin position="295"/>
        <end position="310"/>
    </location>
</feature>
<dbReference type="SMART" id="SM00273">
    <property type="entry name" value="ENTH"/>
    <property type="match status" value="1"/>
</dbReference>
<dbReference type="GO" id="GO:0072583">
    <property type="term" value="P:clathrin-dependent endocytosis"/>
    <property type="evidence" value="ECO:0007669"/>
    <property type="project" value="InterPro"/>
</dbReference>
<dbReference type="GO" id="GO:0000149">
    <property type="term" value="F:SNARE binding"/>
    <property type="evidence" value="ECO:0007669"/>
    <property type="project" value="TreeGrafter"/>
</dbReference>
<dbReference type="InterPro" id="IPR045192">
    <property type="entry name" value="AP180-like"/>
</dbReference>
<keyword evidence="4" id="KW-1185">Reference proteome</keyword>
<feature type="compositionally biased region" description="Low complexity" evidence="1">
    <location>
        <begin position="273"/>
        <end position="283"/>
    </location>
</feature>
<dbReference type="OrthoDB" id="44015at2759"/>
<feature type="compositionally biased region" description="Pro residues" evidence="1">
    <location>
        <begin position="523"/>
        <end position="533"/>
    </location>
</feature>
<dbReference type="GO" id="GO:0005545">
    <property type="term" value="F:1-phosphatidylinositol binding"/>
    <property type="evidence" value="ECO:0007669"/>
    <property type="project" value="InterPro"/>
</dbReference>
<comment type="caution">
    <text evidence="3">The sequence shown here is derived from an EMBL/GenBank/DDBJ whole genome shotgun (WGS) entry which is preliminary data.</text>
</comment>
<dbReference type="EMBL" id="MCGO01000039">
    <property type="protein sequence ID" value="ORY39568.1"/>
    <property type="molecule type" value="Genomic_DNA"/>
</dbReference>
<dbReference type="GO" id="GO:0005905">
    <property type="term" value="C:clathrin-coated pit"/>
    <property type="evidence" value="ECO:0007669"/>
    <property type="project" value="TreeGrafter"/>
</dbReference>
<gene>
    <name evidence="3" type="ORF">BCR33DRAFT_720030</name>
</gene>
<accession>A0A1Y2BXT5</accession>
<feature type="compositionally biased region" description="Low complexity" evidence="1">
    <location>
        <begin position="449"/>
        <end position="461"/>
    </location>
</feature>
<dbReference type="InterPro" id="IPR008942">
    <property type="entry name" value="ENTH_VHS"/>
</dbReference>
<dbReference type="AlphaFoldDB" id="A0A1Y2BXT5"/>
<dbReference type="STRING" id="329046.A0A1Y2BXT5"/>
<dbReference type="Gene3D" id="1.20.58.150">
    <property type="entry name" value="ANTH domain"/>
    <property type="match status" value="1"/>
</dbReference>
<dbReference type="PROSITE" id="PS50942">
    <property type="entry name" value="ENTH"/>
    <property type="match status" value="1"/>
</dbReference>
<dbReference type="PANTHER" id="PTHR22951:SF5">
    <property type="entry name" value="PHOSPHATIDYLINOSITOL-BINDING CLATHRIN ASSEMBLY PROTEIN LAP"/>
    <property type="match status" value="1"/>
</dbReference>
<feature type="compositionally biased region" description="Low complexity" evidence="1">
    <location>
        <begin position="510"/>
        <end position="522"/>
    </location>
</feature>
<feature type="region of interest" description="Disordered" evidence="1">
    <location>
        <begin position="449"/>
        <end position="549"/>
    </location>
</feature>
<dbReference type="SUPFAM" id="SSF89009">
    <property type="entry name" value="GAT-like domain"/>
    <property type="match status" value="1"/>
</dbReference>
<feature type="domain" description="ENTH" evidence="2">
    <location>
        <begin position="1"/>
        <end position="124"/>
    </location>
</feature>
<feature type="compositionally biased region" description="Polar residues" evidence="1">
    <location>
        <begin position="539"/>
        <end position="549"/>
    </location>
</feature>
<name>A0A1Y2BXT5_9FUNG</name>